<reference evidence="1" key="1">
    <citation type="submission" date="2023-09" db="EMBL/GenBank/DDBJ databases">
        <title>Vallitalea sediminicola and Vallitalea maricola sp. nov., anaerobic bacteria isolated from marine sediment.</title>
        <authorList>
            <person name="Hirano S."/>
            <person name="Maeda A."/>
            <person name="Terahara T."/>
            <person name="Mori K."/>
            <person name="Hamada M."/>
            <person name="Matsumoto R."/>
            <person name="Kobayashi T."/>
        </authorList>
    </citation>
    <scope>NUCLEOTIDE SEQUENCE</scope>
    <source>
        <strain evidence="1">AN17-2</strain>
    </source>
</reference>
<accession>A0ACB5UGB5</accession>
<keyword evidence="2" id="KW-1185">Reference proteome</keyword>
<sequence>MGLFNKFKQGAEDLVKGYDKVKLNKKLTYEELLEIMQDGSYPCGKPDITGKGIMKCIRFPAVDKYLIQVAVTGKTITISKIYSGTEGFVKEVAGDLATDGWYSAVNGENIDLNRMTRSIGEELSKLLKAKGLLKE</sequence>
<evidence type="ECO:0000313" key="1">
    <source>
        <dbReference type="EMBL" id="GMQ61984.1"/>
    </source>
</evidence>
<comment type="caution">
    <text evidence="1">The sequence shown here is derived from an EMBL/GenBank/DDBJ whole genome shotgun (WGS) entry which is preliminary data.</text>
</comment>
<dbReference type="Proteomes" id="UP001374599">
    <property type="component" value="Unassembled WGS sequence"/>
</dbReference>
<gene>
    <name evidence="1" type="ORF">AN2V17_12140</name>
</gene>
<name>A0ACB5UGB5_9FIRM</name>
<dbReference type="EMBL" id="BTPU01000018">
    <property type="protein sequence ID" value="GMQ61984.1"/>
    <property type="molecule type" value="Genomic_DNA"/>
</dbReference>
<protein>
    <submittedName>
        <fullName evidence="1">Uncharacterized protein</fullName>
    </submittedName>
</protein>
<proteinExistence type="predicted"/>
<evidence type="ECO:0000313" key="2">
    <source>
        <dbReference type="Proteomes" id="UP001374599"/>
    </source>
</evidence>
<organism evidence="1 2">
    <name type="scientific">Vallitalea maricola</name>
    <dbReference type="NCBI Taxonomy" id="3074433"/>
    <lineage>
        <taxon>Bacteria</taxon>
        <taxon>Bacillati</taxon>
        <taxon>Bacillota</taxon>
        <taxon>Clostridia</taxon>
        <taxon>Lachnospirales</taxon>
        <taxon>Vallitaleaceae</taxon>
        <taxon>Vallitalea</taxon>
    </lineage>
</organism>